<dbReference type="Proteomes" id="UP000198891">
    <property type="component" value="Unassembled WGS sequence"/>
</dbReference>
<dbReference type="AlphaFoldDB" id="A0A1H3STB7"/>
<organism evidence="3 4">
    <name type="scientific">Herbiconiux ginsengi</name>
    <dbReference type="NCBI Taxonomy" id="381665"/>
    <lineage>
        <taxon>Bacteria</taxon>
        <taxon>Bacillati</taxon>
        <taxon>Actinomycetota</taxon>
        <taxon>Actinomycetes</taxon>
        <taxon>Micrococcales</taxon>
        <taxon>Microbacteriaceae</taxon>
        <taxon>Herbiconiux</taxon>
    </lineage>
</organism>
<gene>
    <name evidence="3" type="ORF">SAMN05216554_3688</name>
</gene>
<dbReference type="PROSITE" id="PS51257">
    <property type="entry name" value="PROKAR_LIPOPROTEIN"/>
    <property type="match status" value="1"/>
</dbReference>
<name>A0A1H3STB7_9MICO</name>
<keyword evidence="4" id="KW-1185">Reference proteome</keyword>
<accession>A0A1H3STB7</accession>
<evidence type="ECO:0000313" key="4">
    <source>
        <dbReference type="Proteomes" id="UP000198891"/>
    </source>
</evidence>
<evidence type="ECO:0000256" key="2">
    <source>
        <dbReference type="SAM" id="SignalP"/>
    </source>
</evidence>
<sequence length="173" mass="17047">MGIQRVSTVAAAMLGLAAASILLTGCVDPGSGPTPSPTVSVTKSATPTPTPTHTSTPTETPTDPPSTPTPSPPPVTTANVQIVNTRYDPAGRTLSAAAMITNVISATGTCTLTATQGDLSATAQAPAVPDASVTYCGDLTVVLPEGASGSWTATVDYDDGTAAGSASMEVMAQ</sequence>
<reference evidence="3 4" key="1">
    <citation type="submission" date="2016-10" db="EMBL/GenBank/DDBJ databases">
        <authorList>
            <person name="de Groot N.N."/>
        </authorList>
    </citation>
    <scope>NUCLEOTIDE SEQUENCE [LARGE SCALE GENOMIC DNA]</scope>
    <source>
        <strain evidence="3 4">CGMCC 4.3491</strain>
    </source>
</reference>
<feature type="chain" id="PRO_5039316874" evidence="2">
    <location>
        <begin position="25"/>
        <end position="173"/>
    </location>
</feature>
<dbReference type="EMBL" id="FNPZ01000004">
    <property type="protein sequence ID" value="SDZ41343.1"/>
    <property type="molecule type" value="Genomic_DNA"/>
</dbReference>
<feature type="compositionally biased region" description="Pro residues" evidence="1">
    <location>
        <begin position="62"/>
        <end position="75"/>
    </location>
</feature>
<proteinExistence type="predicted"/>
<feature type="signal peptide" evidence="2">
    <location>
        <begin position="1"/>
        <end position="24"/>
    </location>
</feature>
<feature type="compositionally biased region" description="Low complexity" evidence="1">
    <location>
        <begin position="31"/>
        <end position="61"/>
    </location>
</feature>
<protein>
    <submittedName>
        <fullName evidence="3">Uncharacterized protein</fullName>
    </submittedName>
</protein>
<feature type="region of interest" description="Disordered" evidence="1">
    <location>
        <begin position="31"/>
        <end position="77"/>
    </location>
</feature>
<keyword evidence="2" id="KW-0732">Signal</keyword>
<dbReference type="STRING" id="381665.SAMN05216554_3688"/>
<evidence type="ECO:0000256" key="1">
    <source>
        <dbReference type="SAM" id="MobiDB-lite"/>
    </source>
</evidence>
<evidence type="ECO:0000313" key="3">
    <source>
        <dbReference type="EMBL" id="SDZ41343.1"/>
    </source>
</evidence>